<dbReference type="RefSeq" id="XP_002679614.1">
    <property type="nucleotide sequence ID" value="XM_002679568.1"/>
</dbReference>
<dbReference type="Pfam" id="PF09791">
    <property type="entry name" value="Oxidored-like"/>
    <property type="match status" value="1"/>
</dbReference>
<feature type="domain" description="Oxidoreductase-like" evidence="1">
    <location>
        <begin position="68"/>
        <end position="96"/>
    </location>
</feature>
<evidence type="ECO:0000313" key="3">
    <source>
        <dbReference type="Proteomes" id="UP000006671"/>
    </source>
</evidence>
<dbReference type="InParanoid" id="D2V8W0"/>
<evidence type="ECO:0000259" key="1">
    <source>
        <dbReference type="Pfam" id="PF09791"/>
    </source>
</evidence>
<gene>
    <name evidence="2" type="ORF">NAEGRDRAFT_65301</name>
</gene>
<keyword evidence="3" id="KW-1185">Reference proteome</keyword>
<dbReference type="Proteomes" id="UP000006671">
    <property type="component" value="Unassembled WGS sequence"/>
</dbReference>
<dbReference type="AlphaFoldDB" id="D2V8W0"/>
<proteinExistence type="predicted"/>
<dbReference type="VEuPathDB" id="AmoebaDB:NAEGRDRAFT_65301"/>
<dbReference type="EMBL" id="GG738857">
    <property type="protein sequence ID" value="EFC46870.1"/>
    <property type="molecule type" value="Genomic_DNA"/>
</dbReference>
<protein>
    <submittedName>
        <fullName evidence="2">Predicted protein</fullName>
    </submittedName>
</protein>
<dbReference type="GeneID" id="8859744"/>
<organism evidence="3">
    <name type="scientific">Naegleria gruberi</name>
    <name type="common">Amoeba</name>
    <dbReference type="NCBI Taxonomy" id="5762"/>
    <lineage>
        <taxon>Eukaryota</taxon>
        <taxon>Discoba</taxon>
        <taxon>Heterolobosea</taxon>
        <taxon>Tetramitia</taxon>
        <taxon>Eutetramitia</taxon>
        <taxon>Vahlkampfiidae</taxon>
        <taxon>Naegleria</taxon>
    </lineage>
</organism>
<accession>D2V8W0</accession>
<dbReference type="InterPro" id="IPR019180">
    <property type="entry name" value="Oxidoreductase-like_N"/>
</dbReference>
<evidence type="ECO:0000313" key="2">
    <source>
        <dbReference type="EMBL" id="EFC46870.1"/>
    </source>
</evidence>
<sequence>MLLINSNSNPNNSISFGWTTLTKSSFHQSLKSFTFEQKDQVLEKINRVDNIKDLEKLYPDMESYTIVCCGNGCQNCVMNDYLEIVQRFEERRQELKMILQ</sequence>
<dbReference type="KEGG" id="ngr:NAEGRDRAFT_65301"/>
<name>D2V8W0_NAEGR</name>
<reference evidence="2 3" key="1">
    <citation type="journal article" date="2010" name="Cell">
        <title>The genome of Naegleria gruberi illuminates early eukaryotic versatility.</title>
        <authorList>
            <person name="Fritz-Laylin L.K."/>
            <person name="Prochnik S.E."/>
            <person name="Ginger M.L."/>
            <person name="Dacks J.B."/>
            <person name="Carpenter M.L."/>
            <person name="Field M.C."/>
            <person name="Kuo A."/>
            <person name="Paredez A."/>
            <person name="Chapman J."/>
            <person name="Pham J."/>
            <person name="Shu S."/>
            <person name="Neupane R."/>
            <person name="Cipriano M."/>
            <person name="Mancuso J."/>
            <person name="Tu H."/>
            <person name="Salamov A."/>
            <person name="Lindquist E."/>
            <person name="Shapiro H."/>
            <person name="Lucas S."/>
            <person name="Grigoriev I.V."/>
            <person name="Cande W.Z."/>
            <person name="Fulton C."/>
            <person name="Rokhsar D.S."/>
            <person name="Dawson S.C."/>
        </authorList>
    </citation>
    <scope>NUCLEOTIDE SEQUENCE [LARGE SCALE GENOMIC DNA]</scope>
    <source>
        <strain evidence="2 3">NEG-M</strain>
    </source>
</reference>